<gene>
    <name evidence="1" type="primary">ORF125544</name>
    <name evidence="2" type="synonym">ORF125549</name>
</gene>
<organism evidence="1">
    <name type="scientific">Arion vulgaris</name>
    <dbReference type="NCBI Taxonomy" id="1028688"/>
    <lineage>
        <taxon>Eukaryota</taxon>
        <taxon>Metazoa</taxon>
        <taxon>Spiralia</taxon>
        <taxon>Lophotrochozoa</taxon>
        <taxon>Mollusca</taxon>
        <taxon>Gastropoda</taxon>
        <taxon>Heterobranchia</taxon>
        <taxon>Euthyneura</taxon>
        <taxon>Panpulmonata</taxon>
        <taxon>Eupulmonata</taxon>
        <taxon>Stylommatophora</taxon>
        <taxon>Helicina</taxon>
        <taxon>Arionoidea</taxon>
        <taxon>Arionidae</taxon>
        <taxon>Arion</taxon>
    </lineage>
</organism>
<evidence type="ECO:0000313" key="1">
    <source>
        <dbReference type="EMBL" id="CEK81343.1"/>
    </source>
</evidence>
<accession>A0A0B7AKE5</accession>
<evidence type="ECO:0000313" key="2">
    <source>
        <dbReference type="EMBL" id="CEK81344.1"/>
    </source>
</evidence>
<sequence length="112" mass="12747">MNYRAQHTGGEFSLVDRSSLLRIEGSISAPSLPQYVSQQVTTSNISSVYVYYSSLAYSCLATPRLILFSCKLARTADSLPFIESFIHPFFLRTFRISAWTIAKFFFYSSHTH</sequence>
<dbReference type="EMBL" id="HACG01034479">
    <property type="protein sequence ID" value="CEK81344.1"/>
    <property type="molecule type" value="Transcribed_RNA"/>
</dbReference>
<proteinExistence type="predicted"/>
<dbReference type="EMBL" id="HACG01034478">
    <property type="protein sequence ID" value="CEK81343.1"/>
    <property type="molecule type" value="Transcribed_RNA"/>
</dbReference>
<dbReference type="AlphaFoldDB" id="A0A0B7AKE5"/>
<protein>
    <submittedName>
        <fullName evidence="1">Uncharacterized protein</fullName>
    </submittedName>
</protein>
<name>A0A0B7AKE5_9EUPU</name>
<reference evidence="1" key="1">
    <citation type="submission" date="2014-12" db="EMBL/GenBank/DDBJ databases">
        <title>Insight into the proteome of Arion vulgaris.</title>
        <authorList>
            <person name="Aradska J."/>
            <person name="Bulat T."/>
            <person name="Smidak R."/>
            <person name="Sarate P."/>
            <person name="Gangsoo J."/>
            <person name="Sialana F."/>
            <person name="Bilban M."/>
            <person name="Lubec G."/>
        </authorList>
    </citation>
    <scope>NUCLEOTIDE SEQUENCE</scope>
    <source>
        <tissue evidence="1">Skin</tissue>
    </source>
</reference>
<feature type="non-terminal residue" evidence="1">
    <location>
        <position position="112"/>
    </location>
</feature>